<sequence length="1609" mass="175590">MSTAYTKQKLKQSRDAIAQKDWQAALQAANHVLEHEPNNYNANVFLGLASLNLEQYTQSETAYNRATSDHPDQPLAWQGLERFYNHTRKWDQLRHVLVKLIQLHDRANDPTRCAEAWQRLVRLEREEGGRKSLADALQLVLPDSQYYPTLSSLDPPDQTQPESTTTFDTQMAVHVNSLDILVEIVHLIEKLEADTVEKETEKRRMRIEGARLGKEALRNQVIVDVCADSKLPSLYEQVLSHPNAPDDLRRETESKLLRRHLQLLRAYPSSAATRLAGPSGTAAVNAEKVAEQQQRDLELREKKHALRDAVVRMAEGIVIIGLDDELAWEIVLEWSDTGSLVDLPLERLRKFITLFPRSGRSKSFQVLLLLLQDEQFLVERDELEKRHDVEVDRSRDADLLGLAIEGLEDSPSSLLASRIAAVLYLLDRDHASASEVATGALGLARRIESDAGVTLTGAKFGISSVLLTALTHLHPPQNHAKAIRLADSILANEPSDLDALLARAYIDQAASRWQEARAHLETVRQLASGLDSSTRTQNERRLSISRDPGLEAWIETAWCDVHLGRLEEAKVEMEQILEQVDPVAFEGVGSEERAKIWWRLGRCHWDMGGEHRTDPANAFTCFITALKRNPAFAPAYTSLGLYYETIASPPDAVRASKCFQKAFELDARENEAARRLAEGFADEREWDLVEVVARRTIEGEGGGEALDAGSGSASSSASIAASRRHLSQNSWAWQAIGSVEVSRKAYDKAILAFQIALRSQPEASPIWQRLGEAYAAAGRHVAALKCFDKCLELIDEQNRRAQGGDAPVDDGWQARYCIGDVQRQLGNFELAIDIFAAILRDHAAELGVRIALADTLLMSARSEYHAGYVERSEVSARRAIREAGRVLLGEDQHLRSAWKVVADAVFHLSRFGRVDDVQLLLLDGDGDGDGESGRLEALLDLATKMETDAKLPSIQAVTRQTVDDGLASLLSEAARDDTGAASAAGSSVSHSDVFLGVSVYLYKLRVVINAADSIAAGSAWCDLSVSLYRLARSLADVDAARAANLTRQAIGSIKEALRCEPGNESFWLVLGNLTFAKSLKVSQHAYIRAIESAPRSAIPWTDLGFLYMHHGDVALANEAFIKAQTADPDAAEAWVGQALVAQHHGDARATRVLFDHAVKLSQGAVLEADYGFGQSVFSSSPSSRSGDTELHAPSRALSTFLSHNPTSTDALHLSALFCERLGQMDIAIDRIRRAAALLEEEYERNEDVDTARRYAVAQVNLGRIRLAVRDCDGAREAYEGALGLLDVDDEGEEQEDGEDGEFAMDLKRTRVNATLGLALSLFHGGEADEAIAKLEELLASLPSLGLSAAVEEECSTSVLTHLSRLLFSTSSIDTARTRLLEAVSDHPSSLGLITTLAALGLVESDEDLASAAMSELTGEAIVQADADRAVPRLRWFDAMQGGREEDALEVLRREHGVEAKLELVETLLRLGGGGSDGDGDGRRRAEAHETARRCLDELRRDLNPTEARGTEQKWRASVFATAAAVVHGGPPPSAEGGEGEGEAETEGEGARQEEGGGGGGGGGGTQAGATMALPRSAREYASLAVLSAPWEQRNWRLLESVSAAAAAAA</sequence>
<dbReference type="SUPFAM" id="SSF48452">
    <property type="entry name" value="TPR-like"/>
    <property type="match status" value="5"/>
</dbReference>
<evidence type="ECO:0008006" key="7">
    <source>
        <dbReference type="Google" id="ProtNLM"/>
    </source>
</evidence>
<dbReference type="GO" id="GO:0006401">
    <property type="term" value="P:RNA catabolic process"/>
    <property type="evidence" value="ECO:0007669"/>
    <property type="project" value="InterPro"/>
</dbReference>
<dbReference type="InterPro" id="IPR040962">
    <property type="entry name" value="TPR_22"/>
</dbReference>
<feature type="repeat" description="TPR" evidence="3">
    <location>
        <begin position="764"/>
        <end position="797"/>
    </location>
</feature>
<protein>
    <recommendedName>
        <fullName evidence="7">Superkiller protein 3</fullName>
    </recommendedName>
</protein>
<dbReference type="RefSeq" id="XP_007881889.1">
    <property type="nucleotide sequence ID" value="XM_007883698.1"/>
</dbReference>
<dbReference type="GO" id="GO:0055087">
    <property type="term" value="C:Ski complex"/>
    <property type="evidence" value="ECO:0007669"/>
    <property type="project" value="InterPro"/>
</dbReference>
<evidence type="ECO:0000256" key="4">
    <source>
        <dbReference type="SAM" id="MobiDB-lite"/>
    </source>
</evidence>
<dbReference type="Gene3D" id="1.25.40.10">
    <property type="entry name" value="Tetratricopeptide repeat domain"/>
    <property type="match status" value="3"/>
</dbReference>
<evidence type="ECO:0000256" key="1">
    <source>
        <dbReference type="ARBA" id="ARBA00022737"/>
    </source>
</evidence>
<dbReference type="Pfam" id="PF18833">
    <property type="entry name" value="TPR_22"/>
    <property type="match status" value="1"/>
</dbReference>
<dbReference type="EMBL" id="KE361646">
    <property type="protein sequence ID" value="EPQ26224.1"/>
    <property type="molecule type" value="Genomic_DNA"/>
</dbReference>
<feature type="region of interest" description="Disordered" evidence="4">
    <location>
        <begin position="1526"/>
        <end position="1571"/>
    </location>
</feature>
<dbReference type="SMART" id="SM00028">
    <property type="entry name" value="TPR"/>
    <property type="match status" value="13"/>
</dbReference>
<gene>
    <name evidence="5" type="ORF">PFL1_06159</name>
</gene>
<feature type="repeat" description="TPR" evidence="3">
    <location>
        <begin position="1097"/>
        <end position="1130"/>
    </location>
</feature>
<dbReference type="Proteomes" id="UP000053664">
    <property type="component" value="Unassembled WGS sequence"/>
</dbReference>
<keyword evidence="1" id="KW-0677">Repeat</keyword>
<dbReference type="Pfam" id="PF13432">
    <property type="entry name" value="TPR_16"/>
    <property type="match status" value="1"/>
</dbReference>
<dbReference type="PANTHER" id="PTHR15704">
    <property type="entry name" value="SUPERKILLER 3 PROTEIN-RELATED"/>
    <property type="match status" value="1"/>
</dbReference>
<dbReference type="Pfam" id="PF14559">
    <property type="entry name" value="TPR_19"/>
    <property type="match status" value="1"/>
</dbReference>
<evidence type="ECO:0000313" key="6">
    <source>
        <dbReference type="Proteomes" id="UP000053664"/>
    </source>
</evidence>
<dbReference type="GeneID" id="19320238"/>
<dbReference type="InterPro" id="IPR011990">
    <property type="entry name" value="TPR-like_helical_dom_sf"/>
</dbReference>
<feature type="compositionally biased region" description="Gly residues" evidence="4">
    <location>
        <begin position="1555"/>
        <end position="1566"/>
    </location>
</feature>
<organism evidence="5 6">
    <name type="scientific">Pseudozyma flocculosa PF-1</name>
    <dbReference type="NCBI Taxonomy" id="1277687"/>
    <lineage>
        <taxon>Eukaryota</taxon>
        <taxon>Fungi</taxon>
        <taxon>Dikarya</taxon>
        <taxon>Basidiomycota</taxon>
        <taxon>Ustilaginomycotina</taxon>
        <taxon>Ustilaginomycetes</taxon>
        <taxon>Ustilaginales</taxon>
        <taxon>Ustilaginaceae</taxon>
        <taxon>Pseudozyma</taxon>
    </lineage>
</organism>
<dbReference type="HOGENOM" id="CLU_001688_1_0_1"/>
<dbReference type="PANTHER" id="PTHR15704:SF7">
    <property type="entry name" value="SUPERKILLER COMPLEX PROTEIN 3"/>
    <property type="match status" value="1"/>
</dbReference>
<dbReference type="eggNOG" id="KOG1127">
    <property type="taxonomic scope" value="Eukaryota"/>
</dbReference>
<dbReference type="KEGG" id="pfp:PFL1_06159"/>
<evidence type="ECO:0000313" key="5">
    <source>
        <dbReference type="EMBL" id="EPQ26224.1"/>
    </source>
</evidence>
<keyword evidence="2 3" id="KW-0802">TPR repeat</keyword>
<evidence type="ECO:0000256" key="2">
    <source>
        <dbReference type="ARBA" id="ARBA00022803"/>
    </source>
</evidence>
<proteinExistence type="predicted"/>
<evidence type="ECO:0000256" key="3">
    <source>
        <dbReference type="PROSITE-ProRule" id="PRU00339"/>
    </source>
</evidence>
<dbReference type="OrthoDB" id="421075at2759"/>
<reference evidence="5 6" key="1">
    <citation type="journal article" date="2013" name="Plant Cell">
        <title>The transition from a phytopathogenic smut ancestor to an anamorphic biocontrol agent deciphered by comparative whole-genome analysis.</title>
        <authorList>
            <person name="Lefebvre F."/>
            <person name="Joly D.L."/>
            <person name="Labbe C."/>
            <person name="Teichmann B."/>
            <person name="Linning R."/>
            <person name="Belzile F."/>
            <person name="Bakkeren G."/>
            <person name="Belanger R.R."/>
        </authorList>
    </citation>
    <scope>NUCLEOTIDE SEQUENCE [LARGE SCALE GENOMIC DNA]</scope>
    <source>
        <strain evidence="5 6">PF-1</strain>
    </source>
</reference>
<dbReference type="PROSITE" id="PS50005">
    <property type="entry name" value="TPR"/>
    <property type="match status" value="3"/>
</dbReference>
<accession>A0A061H226</accession>
<dbReference type="InterPro" id="IPR019734">
    <property type="entry name" value="TPR_rpt"/>
</dbReference>
<feature type="repeat" description="TPR" evidence="3">
    <location>
        <begin position="730"/>
        <end position="763"/>
    </location>
</feature>
<feature type="compositionally biased region" description="Acidic residues" evidence="4">
    <location>
        <begin position="1537"/>
        <end position="1547"/>
    </location>
</feature>
<name>A0A061H226_9BASI</name>
<dbReference type="InterPro" id="IPR039226">
    <property type="entry name" value="Ski3/TTC37"/>
</dbReference>